<evidence type="ECO:0000313" key="3">
    <source>
        <dbReference type="Proteomes" id="UP000596742"/>
    </source>
</evidence>
<sequence>MEDLAREAESAASNQRMGPIYQVTKQLSGKKTNANMPIKDKNNNMLTTEQNQYQEESSKMIGLKINAKKTKLIYTERHPVIFVEGEKQKTIDSFNYLGSCITTEGGAERDIKIRIGKSRSVFIRLGKQHLFQRRPSSDYITAVYYLYCYMAPSARE</sequence>
<comment type="caution">
    <text evidence="2">The sequence shown here is derived from an EMBL/GenBank/DDBJ whole genome shotgun (WGS) entry which is preliminary data.</text>
</comment>
<dbReference type="EMBL" id="UYJE01005864">
    <property type="protein sequence ID" value="VDI41126.1"/>
    <property type="molecule type" value="Genomic_DNA"/>
</dbReference>
<reference evidence="2" key="1">
    <citation type="submission" date="2018-11" db="EMBL/GenBank/DDBJ databases">
        <authorList>
            <person name="Alioto T."/>
            <person name="Alioto T."/>
        </authorList>
    </citation>
    <scope>NUCLEOTIDE SEQUENCE</scope>
</reference>
<proteinExistence type="predicted"/>
<dbReference type="OrthoDB" id="6123744at2759"/>
<dbReference type="PANTHER" id="PTHR47027:SF25">
    <property type="entry name" value="REVERSE TRANSCRIPTASE DOMAIN-CONTAINING PROTEIN"/>
    <property type="match status" value="1"/>
</dbReference>
<accession>A0A8B6EZJ1</accession>
<evidence type="ECO:0000256" key="1">
    <source>
        <dbReference type="SAM" id="MobiDB-lite"/>
    </source>
</evidence>
<organism evidence="2 3">
    <name type="scientific">Mytilus galloprovincialis</name>
    <name type="common">Mediterranean mussel</name>
    <dbReference type="NCBI Taxonomy" id="29158"/>
    <lineage>
        <taxon>Eukaryota</taxon>
        <taxon>Metazoa</taxon>
        <taxon>Spiralia</taxon>
        <taxon>Lophotrochozoa</taxon>
        <taxon>Mollusca</taxon>
        <taxon>Bivalvia</taxon>
        <taxon>Autobranchia</taxon>
        <taxon>Pteriomorphia</taxon>
        <taxon>Mytilida</taxon>
        <taxon>Mytiloidea</taxon>
        <taxon>Mytilidae</taxon>
        <taxon>Mytilinae</taxon>
        <taxon>Mytilus</taxon>
    </lineage>
</organism>
<dbReference type="PANTHER" id="PTHR47027">
    <property type="entry name" value="REVERSE TRANSCRIPTASE DOMAIN-CONTAINING PROTEIN"/>
    <property type="match status" value="1"/>
</dbReference>
<evidence type="ECO:0008006" key="4">
    <source>
        <dbReference type="Google" id="ProtNLM"/>
    </source>
</evidence>
<keyword evidence="3" id="KW-1185">Reference proteome</keyword>
<dbReference type="AlphaFoldDB" id="A0A8B6EZJ1"/>
<dbReference type="Proteomes" id="UP000596742">
    <property type="component" value="Unassembled WGS sequence"/>
</dbReference>
<protein>
    <recommendedName>
        <fullName evidence="4">Reverse transcriptase domain-containing protein</fullName>
    </recommendedName>
</protein>
<gene>
    <name evidence="2" type="ORF">MGAL_10B058253</name>
</gene>
<name>A0A8B6EZJ1_MYTGA</name>
<evidence type="ECO:0000313" key="2">
    <source>
        <dbReference type="EMBL" id="VDI41126.1"/>
    </source>
</evidence>
<feature type="region of interest" description="Disordered" evidence="1">
    <location>
        <begin position="1"/>
        <end position="20"/>
    </location>
</feature>